<reference evidence="3" key="2">
    <citation type="submission" date="2014-05" db="EMBL/GenBank/DDBJ databases">
        <title>The genome and life-stage specific transcriptomes of Globodera pallida elucidate key aspects of plant parasitism by a cyst nematode.</title>
        <authorList>
            <person name="Cotton J.A."/>
            <person name="Lilley C.J."/>
            <person name="Jones L.M."/>
            <person name="Kikuchi T."/>
            <person name="Reid A.J."/>
            <person name="Thorpe P."/>
            <person name="Tsai I.J."/>
            <person name="Beasley H."/>
            <person name="Blok V."/>
            <person name="Cock P.J.A."/>
            <person name="Van den Akker S.E."/>
            <person name="Holroyd N."/>
            <person name="Hunt M."/>
            <person name="Mantelin S."/>
            <person name="Naghra H."/>
            <person name="Pain A."/>
            <person name="Palomares-Rius J.E."/>
            <person name="Zarowiecki M."/>
            <person name="Berriman M."/>
            <person name="Jones J.T."/>
            <person name="Urwin P.E."/>
        </authorList>
    </citation>
    <scope>NUCLEOTIDE SEQUENCE [LARGE SCALE GENOMIC DNA]</scope>
    <source>
        <strain evidence="3">Lindley</strain>
    </source>
</reference>
<sequence>MFYDSYGRVCRPNSPSQVSPSAEHSRSRAPPPQLDDVSLFSTDQVACICQCLENCADFSGLTFFVERMEKYCGSLANHPARDILHRAKALSFFHRRQFGELDCGTRHITPR</sequence>
<dbReference type="Proteomes" id="UP000050741">
    <property type="component" value="Unassembled WGS sequence"/>
</dbReference>
<keyword evidence="3" id="KW-1185">Reference proteome</keyword>
<organism evidence="3 4">
    <name type="scientific">Globodera pallida</name>
    <name type="common">Potato cyst nematode worm</name>
    <name type="synonym">Heterodera pallida</name>
    <dbReference type="NCBI Taxonomy" id="36090"/>
    <lineage>
        <taxon>Eukaryota</taxon>
        <taxon>Metazoa</taxon>
        <taxon>Ecdysozoa</taxon>
        <taxon>Nematoda</taxon>
        <taxon>Chromadorea</taxon>
        <taxon>Rhabditida</taxon>
        <taxon>Tylenchina</taxon>
        <taxon>Tylenchomorpha</taxon>
        <taxon>Tylenchoidea</taxon>
        <taxon>Heteroderidae</taxon>
        <taxon>Heteroderinae</taxon>
        <taxon>Globodera</taxon>
    </lineage>
</organism>
<dbReference type="WBParaSite" id="GPLIN_001638900">
    <property type="protein sequence ID" value="GPLIN_001638900"/>
    <property type="gene ID" value="GPLIN_001638900"/>
</dbReference>
<reference evidence="3" key="1">
    <citation type="submission" date="2013-12" db="EMBL/GenBank/DDBJ databases">
        <authorList>
            <person name="Aslett M."/>
        </authorList>
    </citation>
    <scope>NUCLEOTIDE SEQUENCE [LARGE SCALE GENOMIC DNA]</scope>
    <source>
        <strain evidence="3">Lindley</strain>
    </source>
</reference>
<evidence type="ECO:0000313" key="4">
    <source>
        <dbReference type="WBParaSite" id="GPLIN_001638900"/>
    </source>
</evidence>
<dbReference type="AlphaFoldDB" id="A0A183CU31"/>
<evidence type="ECO:0000313" key="3">
    <source>
        <dbReference type="Proteomes" id="UP000050741"/>
    </source>
</evidence>
<dbReference type="Pfam" id="PF16878">
    <property type="entry name" value="SIX1_SD"/>
    <property type="match status" value="1"/>
</dbReference>
<feature type="domain" description="Homeobox protein SIX1 N-terminal SD" evidence="2">
    <location>
        <begin position="40"/>
        <end position="101"/>
    </location>
</feature>
<accession>A0A183CU31</accession>
<evidence type="ECO:0000259" key="2">
    <source>
        <dbReference type="Pfam" id="PF16878"/>
    </source>
</evidence>
<proteinExistence type="predicted"/>
<feature type="region of interest" description="Disordered" evidence="1">
    <location>
        <begin position="1"/>
        <end position="35"/>
    </location>
</feature>
<name>A0A183CU31_GLOPA</name>
<dbReference type="InterPro" id="IPR031701">
    <property type="entry name" value="SIX1_SD"/>
</dbReference>
<feature type="compositionally biased region" description="Polar residues" evidence="1">
    <location>
        <begin position="13"/>
        <end position="22"/>
    </location>
</feature>
<reference evidence="4" key="3">
    <citation type="submission" date="2016-06" db="UniProtKB">
        <authorList>
            <consortium name="WormBaseParasite"/>
        </authorList>
    </citation>
    <scope>IDENTIFICATION</scope>
</reference>
<protein>
    <submittedName>
        <fullName evidence="4">SIX1_SD domain-containing protein</fullName>
    </submittedName>
</protein>
<evidence type="ECO:0000256" key="1">
    <source>
        <dbReference type="SAM" id="MobiDB-lite"/>
    </source>
</evidence>